<evidence type="ECO:0000259" key="2">
    <source>
        <dbReference type="PROSITE" id="PS50011"/>
    </source>
</evidence>
<protein>
    <recommendedName>
        <fullName evidence="2">Protein kinase domain-containing protein</fullName>
    </recommendedName>
</protein>
<dbReference type="GO" id="GO:0005524">
    <property type="term" value="F:ATP binding"/>
    <property type="evidence" value="ECO:0007669"/>
    <property type="project" value="InterPro"/>
</dbReference>
<dbReference type="EMBL" id="AYKW01000067">
    <property type="protein sequence ID" value="PIL24075.1"/>
    <property type="molecule type" value="Genomic_DNA"/>
</dbReference>
<keyword evidence="4" id="KW-1185">Reference proteome</keyword>
<feature type="region of interest" description="Disordered" evidence="1">
    <location>
        <begin position="1"/>
        <end position="35"/>
    </location>
</feature>
<evidence type="ECO:0000313" key="3">
    <source>
        <dbReference type="EMBL" id="PIL24075.1"/>
    </source>
</evidence>
<feature type="compositionally biased region" description="Acidic residues" evidence="1">
    <location>
        <begin position="22"/>
        <end position="32"/>
    </location>
</feature>
<name>A0A2G8RRD0_9APHY</name>
<dbReference type="STRING" id="1077348.A0A2G8RRD0"/>
<dbReference type="Gene3D" id="1.10.510.10">
    <property type="entry name" value="Transferase(Phosphotransferase) domain 1"/>
    <property type="match status" value="1"/>
</dbReference>
<feature type="domain" description="Protein kinase" evidence="2">
    <location>
        <begin position="1"/>
        <end position="289"/>
    </location>
</feature>
<dbReference type="PROSITE" id="PS50011">
    <property type="entry name" value="PROTEIN_KINASE_DOM"/>
    <property type="match status" value="1"/>
</dbReference>
<dbReference type="Proteomes" id="UP000230002">
    <property type="component" value="Unassembled WGS sequence"/>
</dbReference>
<feature type="compositionally biased region" description="Low complexity" evidence="1">
    <location>
        <begin position="1"/>
        <end position="11"/>
    </location>
</feature>
<dbReference type="OrthoDB" id="3173976at2759"/>
<sequence length="289" mass="32813">MSAASSSSHTPRPSPPRRTEASDSDADSDDDSLSCRSSIDEEAVNTRVSPNWCSYRCIIASRGFRLDTCKDVKEWYHQYWETQASEGRTVTKDLPGYLRACRGQDEDELCRDAGLPRVRRHPATFMPDPAEPSHESLHTESSIPMDMLAVLDLVEVPKDELAFIVMEEWPAPLTTAVPTNLGEYLNFLRHCIEHTAFMHMHHIAHLDISPRNIVTDICGRYACIDYECSMRFDSTPEPRICHARIAELPPEMERGEPSDPYKVDVFGLGVMMLRTMKVRVDHGVIHLDR</sequence>
<dbReference type="InterPro" id="IPR011009">
    <property type="entry name" value="Kinase-like_dom_sf"/>
</dbReference>
<evidence type="ECO:0000256" key="1">
    <source>
        <dbReference type="SAM" id="MobiDB-lite"/>
    </source>
</evidence>
<organism evidence="3 4">
    <name type="scientific">Ganoderma sinense ZZ0214-1</name>
    <dbReference type="NCBI Taxonomy" id="1077348"/>
    <lineage>
        <taxon>Eukaryota</taxon>
        <taxon>Fungi</taxon>
        <taxon>Dikarya</taxon>
        <taxon>Basidiomycota</taxon>
        <taxon>Agaricomycotina</taxon>
        <taxon>Agaricomycetes</taxon>
        <taxon>Polyporales</taxon>
        <taxon>Polyporaceae</taxon>
        <taxon>Ganoderma</taxon>
    </lineage>
</organism>
<comment type="caution">
    <text evidence="3">The sequence shown here is derived from an EMBL/GenBank/DDBJ whole genome shotgun (WGS) entry which is preliminary data.</text>
</comment>
<evidence type="ECO:0000313" key="4">
    <source>
        <dbReference type="Proteomes" id="UP000230002"/>
    </source>
</evidence>
<dbReference type="GO" id="GO:0004672">
    <property type="term" value="F:protein kinase activity"/>
    <property type="evidence" value="ECO:0007669"/>
    <property type="project" value="InterPro"/>
</dbReference>
<dbReference type="AlphaFoldDB" id="A0A2G8RRD0"/>
<dbReference type="PANTHER" id="PTHR24362:SF309">
    <property type="entry name" value="PROTEIN KINASE DOMAIN-CONTAINING PROTEIN"/>
    <property type="match status" value="1"/>
</dbReference>
<accession>A0A2G8RRD0</accession>
<reference evidence="3 4" key="1">
    <citation type="journal article" date="2015" name="Sci. Rep.">
        <title>Chromosome-level genome map provides insights into diverse defense mechanisms in the medicinal fungus Ganoderma sinense.</title>
        <authorList>
            <person name="Zhu Y."/>
            <person name="Xu J."/>
            <person name="Sun C."/>
            <person name="Zhou S."/>
            <person name="Xu H."/>
            <person name="Nelson D.R."/>
            <person name="Qian J."/>
            <person name="Song J."/>
            <person name="Luo H."/>
            <person name="Xiang L."/>
            <person name="Li Y."/>
            <person name="Xu Z."/>
            <person name="Ji A."/>
            <person name="Wang L."/>
            <person name="Lu S."/>
            <person name="Hayward A."/>
            <person name="Sun W."/>
            <person name="Li X."/>
            <person name="Schwartz D.C."/>
            <person name="Wang Y."/>
            <person name="Chen S."/>
        </authorList>
    </citation>
    <scope>NUCLEOTIDE SEQUENCE [LARGE SCALE GENOMIC DNA]</scope>
    <source>
        <strain evidence="3 4">ZZ0214-1</strain>
    </source>
</reference>
<gene>
    <name evidence="3" type="ORF">GSI_13826</name>
</gene>
<proteinExistence type="predicted"/>
<dbReference type="PANTHER" id="PTHR24362">
    <property type="entry name" value="SERINE/THREONINE-PROTEIN KINASE NEK"/>
    <property type="match status" value="1"/>
</dbReference>
<dbReference type="SUPFAM" id="SSF56112">
    <property type="entry name" value="Protein kinase-like (PK-like)"/>
    <property type="match status" value="1"/>
</dbReference>
<dbReference type="InterPro" id="IPR000719">
    <property type="entry name" value="Prot_kinase_dom"/>
</dbReference>